<dbReference type="CDD" id="cd04179">
    <property type="entry name" value="DPM_DPG-synthase_like"/>
    <property type="match status" value="1"/>
</dbReference>
<feature type="transmembrane region" description="Helical" evidence="1">
    <location>
        <begin position="229"/>
        <end position="248"/>
    </location>
</feature>
<reference evidence="3" key="1">
    <citation type="journal article" date="2015" name="Proc. Natl. Acad. Sci. U.S.A.">
        <title>Networks of energetic and metabolic interactions define dynamics in microbial communities.</title>
        <authorList>
            <person name="Embree M."/>
            <person name="Liu J.K."/>
            <person name="Al-Bassam M.M."/>
            <person name="Zengler K."/>
        </authorList>
    </citation>
    <scope>NUCLEOTIDE SEQUENCE</scope>
</reference>
<dbReference type="PANTHER" id="PTHR48090">
    <property type="entry name" value="UNDECAPRENYL-PHOSPHATE 4-DEOXY-4-FORMAMIDO-L-ARABINOSE TRANSFERASE-RELATED"/>
    <property type="match status" value="1"/>
</dbReference>
<keyword evidence="1" id="KW-1133">Transmembrane helix</keyword>
<protein>
    <submittedName>
        <fullName evidence="3">Glycosyltransferase</fullName>
    </submittedName>
</protein>
<dbReference type="InterPro" id="IPR029044">
    <property type="entry name" value="Nucleotide-diphossugar_trans"/>
</dbReference>
<dbReference type="GO" id="GO:0016740">
    <property type="term" value="F:transferase activity"/>
    <property type="evidence" value="ECO:0007669"/>
    <property type="project" value="UniProtKB-KW"/>
</dbReference>
<keyword evidence="1" id="KW-0812">Transmembrane</keyword>
<dbReference type="PANTHER" id="PTHR48090:SF7">
    <property type="entry name" value="RFBJ PROTEIN"/>
    <property type="match status" value="1"/>
</dbReference>
<dbReference type="SUPFAM" id="SSF53448">
    <property type="entry name" value="Nucleotide-diphospho-sugar transferases"/>
    <property type="match status" value="1"/>
</dbReference>
<gene>
    <name evidence="3" type="ORF">ASZ90_014427</name>
</gene>
<proteinExistence type="predicted"/>
<feature type="transmembrane region" description="Helical" evidence="1">
    <location>
        <begin position="260"/>
        <end position="288"/>
    </location>
</feature>
<comment type="caution">
    <text evidence="3">The sequence shown here is derived from an EMBL/GenBank/DDBJ whole genome shotgun (WGS) entry which is preliminary data.</text>
</comment>
<name>A0A0W8F4Y0_9ZZZZ</name>
<feature type="domain" description="Glycosyltransferase 2-like" evidence="2">
    <location>
        <begin position="10"/>
        <end position="130"/>
    </location>
</feature>
<accession>A0A0W8F4Y0</accession>
<keyword evidence="1" id="KW-0472">Membrane</keyword>
<evidence type="ECO:0000313" key="3">
    <source>
        <dbReference type="EMBL" id="KUG15919.1"/>
    </source>
</evidence>
<evidence type="ECO:0000259" key="2">
    <source>
        <dbReference type="Pfam" id="PF00535"/>
    </source>
</evidence>
<sequence length="310" mass="33555">METLVGEITAILPAYNEEVSIGSIVLRTRKFADRVIVVDDGSLDRTAEVAALAGAQVLRHEMNLGKGAALKTGFSLLNGDAVIVTIDTDGQHDPADIPRLVRPILRGEADMVNGSRYLNGNKRDTPIYRRMGQKVLDVATNIGCGLSVTDTQSGFRAFAGPTKGIFRFEQKGLAIESEMLADAASAGLRIKEVEIGVRYDVNCSSENPVVHGLRVLINVLQDMQLRKPLICFTIPGLVMAAAGILMGLEFLQAFAHGGSLQYGLALIMILLVLLGSFLALTGMVLHILSRVMHEFKRELMAQGRQNKEAD</sequence>
<dbReference type="EMBL" id="LNQE01001520">
    <property type="protein sequence ID" value="KUG15919.1"/>
    <property type="molecule type" value="Genomic_DNA"/>
</dbReference>
<dbReference type="InterPro" id="IPR001173">
    <property type="entry name" value="Glyco_trans_2-like"/>
</dbReference>
<dbReference type="AlphaFoldDB" id="A0A0W8F4Y0"/>
<keyword evidence="3" id="KW-0808">Transferase</keyword>
<dbReference type="Gene3D" id="3.90.550.10">
    <property type="entry name" value="Spore Coat Polysaccharide Biosynthesis Protein SpsA, Chain A"/>
    <property type="match status" value="1"/>
</dbReference>
<evidence type="ECO:0000256" key="1">
    <source>
        <dbReference type="SAM" id="Phobius"/>
    </source>
</evidence>
<dbReference type="Pfam" id="PF00535">
    <property type="entry name" value="Glycos_transf_2"/>
    <property type="match status" value="1"/>
</dbReference>
<organism evidence="3">
    <name type="scientific">hydrocarbon metagenome</name>
    <dbReference type="NCBI Taxonomy" id="938273"/>
    <lineage>
        <taxon>unclassified sequences</taxon>
        <taxon>metagenomes</taxon>
        <taxon>ecological metagenomes</taxon>
    </lineage>
</organism>
<dbReference type="InterPro" id="IPR050256">
    <property type="entry name" value="Glycosyltransferase_2"/>
</dbReference>